<dbReference type="Proteomes" id="UP000005019">
    <property type="component" value="Unassembled WGS sequence"/>
</dbReference>
<evidence type="ECO:0000259" key="1">
    <source>
        <dbReference type="Pfam" id="PF01883"/>
    </source>
</evidence>
<dbReference type="Gene3D" id="3.30.300.130">
    <property type="entry name" value="Fe-S cluster assembly (FSCA)"/>
    <property type="match status" value="1"/>
</dbReference>
<dbReference type="Pfam" id="PF01883">
    <property type="entry name" value="FeS_assembly_P"/>
    <property type="match status" value="1"/>
</dbReference>
<dbReference type="OrthoDB" id="9805360at2"/>
<gene>
    <name evidence="2" type="ORF">METUNv1_02331</name>
</gene>
<comment type="caution">
    <text evidence="2">The sequence shown here is derived from an EMBL/GenBank/DDBJ whole genome shotgun (WGS) entry which is preliminary data.</text>
</comment>
<organism evidence="2 3">
    <name type="scientific">Methyloversatilis universalis (strain ATCC BAA-1314 / DSM 25237 / JCM 13912 / CCUG 52030 / FAM5)</name>
    <dbReference type="NCBI Taxonomy" id="1000565"/>
    <lineage>
        <taxon>Bacteria</taxon>
        <taxon>Pseudomonadati</taxon>
        <taxon>Pseudomonadota</taxon>
        <taxon>Betaproteobacteria</taxon>
        <taxon>Nitrosomonadales</taxon>
        <taxon>Sterolibacteriaceae</taxon>
        <taxon>Methyloversatilis</taxon>
    </lineage>
</organism>
<keyword evidence="3" id="KW-1185">Reference proteome</keyword>
<name>F5RDG4_METUF</name>
<proteinExistence type="predicted"/>
<dbReference type="STRING" id="1000565.METUNv1_02331"/>
<sequence length="101" mass="10953">MPDIDTLRAALHTVPDPELAESIVDLGLVKHIGVGDRQVDVVLIPTSATCPMGDLLIEDATAALRAACPPGWAVNVTFDWDTPWHPGRMSPALQQRFGWNI</sequence>
<dbReference type="eggNOG" id="COG2151">
    <property type="taxonomic scope" value="Bacteria"/>
</dbReference>
<dbReference type="AlphaFoldDB" id="F5RDG4"/>
<reference evidence="2 3" key="1">
    <citation type="journal article" date="2011" name="J. Bacteriol.">
        <title>Genome sequence of Methyloversatilis universalis FAM5T, a methylotrophic representative of the order Rhodocyclales.</title>
        <authorList>
            <person name="Kittichotirat W."/>
            <person name="Good N.M."/>
            <person name="Hall R."/>
            <person name="Bringel F."/>
            <person name="Lajus A."/>
            <person name="Medigue C."/>
            <person name="Smalley N.E."/>
            <person name="Beck D."/>
            <person name="Bumgarner R."/>
            <person name="Vuilleumier S."/>
            <person name="Kalyuzhnaya M.G."/>
        </authorList>
    </citation>
    <scope>NUCLEOTIDE SEQUENCE [LARGE SCALE GENOMIC DNA]</scope>
    <source>
        <strain evidence="3">ATCC BAA-1314 / JCM 13912 / FAM5</strain>
    </source>
</reference>
<dbReference type="EMBL" id="AFHG01000052">
    <property type="protein sequence ID" value="EGK70945.1"/>
    <property type="molecule type" value="Genomic_DNA"/>
</dbReference>
<dbReference type="SUPFAM" id="SSF117916">
    <property type="entry name" value="Fe-S cluster assembly (FSCA) domain-like"/>
    <property type="match status" value="1"/>
</dbReference>
<dbReference type="InterPro" id="IPR034904">
    <property type="entry name" value="FSCA_dom_sf"/>
</dbReference>
<evidence type="ECO:0000313" key="2">
    <source>
        <dbReference type="EMBL" id="EGK70945.1"/>
    </source>
</evidence>
<dbReference type="InterPro" id="IPR002744">
    <property type="entry name" value="MIP18-like"/>
</dbReference>
<accession>F5RDG4</accession>
<dbReference type="PANTHER" id="PTHR42831:SF1">
    <property type="entry name" value="FE-S PROTEIN MATURATION AUXILIARY FACTOR YITW"/>
    <property type="match status" value="1"/>
</dbReference>
<dbReference type="InterPro" id="IPR052339">
    <property type="entry name" value="Fe-S_Maturation_MIP18"/>
</dbReference>
<evidence type="ECO:0000313" key="3">
    <source>
        <dbReference type="Proteomes" id="UP000005019"/>
    </source>
</evidence>
<feature type="domain" description="MIP18 family-like" evidence="1">
    <location>
        <begin position="5"/>
        <end position="76"/>
    </location>
</feature>
<protein>
    <recommendedName>
        <fullName evidence="1">MIP18 family-like domain-containing protein</fullName>
    </recommendedName>
</protein>
<dbReference type="PANTHER" id="PTHR42831">
    <property type="entry name" value="FE-S PROTEIN MATURATION AUXILIARY FACTOR YITW"/>
    <property type="match status" value="1"/>
</dbReference>
<dbReference type="RefSeq" id="WP_008061841.1">
    <property type="nucleotide sequence ID" value="NZ_AFHG01000052.1"/>
</dbReference>